<evidence type="ECO:0000256" key="3">
    <source>
        <dbReference type="ARBA" id="ARBA00022840"/>
    </source>
</evidence>
<comment type="caution">
    <text evidence="5">The sequence shown here is derived from an EMBL/GenBank/DDBJ whole genome shotgun (WGS) entry which is preliminary data.</text>
</comment>
<dbReference type="Pfam" id="PF00005">
    <property type="entry name" value="ABC_tran"/>
    <property type="match status" value="1"/>
</dbReference>
<dbReference type="PROSITE" id="PS50893">
    <property type="entry name" value="ABC_TRANSPORTER_2"/>
    <property type="match status" value="1"/>
</dbReference>
<gene>
    <name evidence="5" type="primary">urtD</name>
    <name evidence="5" type="ORF">VF724_17850</name>
</gene>
<keyword evidence="2" id="KW-0547">Nucleotide-binding</keyword>
<evidence type="ECO:0000256" key="1">
    <source>
        <dbReference type="ARBA" id="ARBA00022448"/>
    </source>
</evidence>
<evidence type="ECO:0000313" key="5">
    <source>
        <dbReference type="EMBL" id="MEB3103501.1"/>
    </source>
</evidence>
<protein>
    <submittedName>
        <fullName evidence="5">Urea ABC transporter ATP-binding protein UrtD</fullName>
    </submittedName>
</protein>
<evidence type="ECO:0000313" key="6">
    <source>
        <dbReference type="Proteomes" id="UP001310386"/>
    </source>
</evidence>
<reference evidence="5" key="1">
    <citation type="submission" date="2023-12" db="EMBL/GenBank/DDBJ databases">
        <title>Fervidustalea candida gen. nov., sp. nov., a novel member of the family Paenibacillaceae isolated from a geothermal area.</title>
        <authorList>
            <person name="Li W.-J."/>
            <person name="Jiao J.-Y."/>
            <person name="Chen Y."/>
        </authorList>
    </citation>
    <scope>NUCLEOTIDE SEQUENCE</scope>
    <source>
        <strain evidence="5">SYSU GA230002</strain>
    </source>
</reference>
<dbReference type="InterPro" id="IPR051120">
    <property type="entry name" value="ABC_AA/LPS_Transport"/>
</dbReference>
<keyword evidence="3 5" id="KW-0067">ATP-binding</keyword>
<dbReference type="EMBL" id="JAYJLD010000037">
    <property type="protein sequence ID" value="MEB3103501.1"/>
    <property type="molecule type" value="Genomic_DNA"/>
</dbReference>
<dbReference type="PANTHER" id="PTHR45772:SF8">
    <property type="entry name" value="HIGH-AFFINITY BRANCHED-CHAIN AMINO ACID TRANSPORT ATP-BINDING PROTEIN"/>
    <property type="match status" value="1"/>
</dbReference>
<organism evidence="5 6">
    <name type="scientific">Ferviditalea candida</name>
    <dbReference type="NCBI Taxonomy" id="3108399"/>
    <lineage>
        <taxon>Bacteria</taxon>
        <taxon>Bacillati</taxon>
        <taxon>Bacillota</taxon>
        <taxon>Bacilli</taxon>
        <taxon>Bacillales</taxon>
        <taxon>Paenibacillaceae</taxon>
        <taxon>Ferviditalea</taxon>
    </lineage>
</organism>
<name>A0ABU5ZP61_9BACL</name>
<dbReference type="InterPro" id="IPR027417">
    <property type="entry name" value="P-loop_NTPase"/>
</dbReference>
<dbReference type="Proteomes" id="UP001310386">
    <property type="component" value="Unassembled WGS sequence"/>
</dbReference>
<feature type="domain" description="ABC transporter" evidence="4">
    <location>
        <begin position="5"/>
        <end position="244"/>
    </location>
</feature>
<dbReference type="Gene3D" id="3.40.50.300">
    <property type="entry name" value="P-loop containing nucleotide triphosphate hydrolases"/>
    <property type="match status" value="1"/>
</dbReference>
<dbReference type="GO" id="GO:0005524">
    <property type="term" value="F:ATP binding"/>
    <property type="evidence" value="ECO:0007669"/>
    <property type="project" value="UniProtKB-KW"/>
</dbReference>
<dbReference type="InterPro" id="IPR003593">
    <property type="entry name" value="AAA+_ATPase"/>
</dbReference>
<keyword evidence="1" id="KW-0813">Transport</keyword>
<dbReference type="InterPro" id="IPR017781">
    <property type="entry name" value="ABC_transptr_urea_ATP-bd_UrtD"/>
</dbReference>
<proteinExistence type="predicted"/>
<dbReference type="InterPro" id="IPR003439">
    <property type="entry name" value="ABC_transporter-like_ATP-bd"/>
</dbReference>
<evidence type="ECO:0000259" key="4">
    <source>
        <dbReference type="PROSITE" id="PS50893"/>
    </source>
</evidence>
<dbReference type="PANTHER" id="PTHR45772">
    <property type="entry name" value="CONSERVED COMPONENT OF ABC TRANSPORTER FOR NATURAL AMINO ACIDS-RELATED"/>
    <property type="match status" value="1"/>
</dbReference>
<accession>A0ABU5ZP61</accession>
<dbReference type="SUPFAM" id="SSF52540">
    <property type="entry name" value="P-loop containing nucleoside triphosphate hydrolases"/>
    <property type="match status" value="1"/>
</dbReference>
<dbReference type="NCBIfam" id="TIGR03411">
    <property type="entry name" value="urea_trans_UrtD"/>
    <property type="match status" value="1"/>
</dbReference>
<dbReference type="SMART" id="SM00382">
    <property type="entry name" value="AAA"/>
    <property type="match status" value="1"/>
</dbReference>
<dbReference type="RefSeq" id="WP_371755627.1">
    <property type="nucleotide sequence ID" value="NZ_JAYJLD010000037.1"/>
</dbReference>
<evidence type="ECO:0000256" key="2">
    <source>
        <dbReference type="ARBA" id="ARBA00022741"/>
    </source>
</evidence>
<keyword evidence="6" id="KW-1185">Reference proteome</keyword>
<dbReference type="CDD" id="cd03219">
    <property type="entry name" value="ABC_Mj1267_LivG_branched"/>
    <property type="match status" value="1"/>
</dbReference>
<sequence length="248" mass="27885">MAKILETSGLTVEFNGFKAVSDLNFSLDEGELRVILGPNGAGKTTLMDLITGKTKPTAGSIRFKNQEITGMEPYEISKLGVGRKFQGPNLFDNLTVNENIEVAFKGFHQVFKALFYKKNHEIKEKMQDILEKINLKEKQYDIAVNLSHGERQWLEMGMLLAQNPELIILDEPTAGMTADETYKTGELIETLFKNHSVIVVEHDMAFVRQVARKVTVLHQGKFLAEGSLAEIEQNSKVQEVYLREGTHA</sequence>